<name>A0A9D1F408_9FIRM</name>
<keyword evidence="1" id="KW-0175">Coiled coil</keyword>
<dbReference type="Proteomes" id="UP000823927">
    <property type="component" value="Unassembled WGS sequence"/>
</dbReference>
<dbReference type="AlphaFoldDB" id="A0A9D1F408"/>
<dbReference type="EMBL" id="DVIT01000022">
    <property type="protein sequence ID" value="HIS47036.1"/>
    <property type="molecule type" value="Genomic_DNA"/>
</dbReference>
<sequence>MAQEYTLMDDIVSHHTQRMQNMKRYYPYFRLVRSPLDTYKDGRYAELDMGYMVLAVLRFFIEENHFKDTQVTYPMVEQFMRDFLEREYKLDMTEDEAGELIQYIFDKLCNDGRPFLYTYYDPEKKAQVQERIKYIDSRFEGETLVYYITGDAIEFYLDTKEVKDESKITTEQLLLEKMIRASNFKGALEVVRRINGEVGRLRVRKDEVLRLLGQNVFQGVAALDDFSKNVLAWFKEEQRLFAANKALVDRALLQAQDTGGRGDGQSAGNGKDAPTSFQYTMEEIYDLDRELKQAMRRHEELLSACTQLQVQADELIQKAKSSRLRRVFSFDDFLERLVESGDASALGAFVRPLADMNLHKSLNLYQLDAMLEYKPDEQEKGEAAGAGKEQMYVYEDEKIESRIETNYDIFLKVLFEQLLARGSFDLRFLNHMYEMKFTDNILKNGDYFSFIVHLSQKSHYDLGEIPDHQDTFLEGIISDYMKRRADSDPGAGGLKELVFDLEFMSDDLILLSSGAQISNIRFTVSDRREH</sequence>
<reference evidence="2" key="1">
    <citation type="submission" date="2020-10" db="EMBL/GenBank/DDBJ databases">
        <authorList>
            <person name="Gilroy R."/>
        </authorList>
    </citation>
    <scope>NUCLEOTIDE SEQUENCE</scope>
    <source>
        <strain evidence="2">CHK178-757</strain>
    </source>
</reference>
<proteinExistence type="predicted"/>
<evidence type="ECO:0000313" key="2">
    <source>
        <dbReference type="EMBL" id="HIS47036.1"/>
    </source>
</evidence>
<accession>A0A9D1F408</accession>
<reference evidence="2" key="2">
    <citation type="journal article" date="2021" name="PeerJ">
        <title>Extensive microbial diversity within the chicken gut microbiome revealed by metagenomics and culture.</title>
        <authorList>
            <person name="Gilroy R."/>
            <person name="Ravi A."/>
            <person name="Getino M."/>
            <person name="Pursley I."/>
            <person name="Horton D.L."/>
            <person name="Alikhan N.F."/>
            <person name="Baker D."/>
            <person name="Gharbi K."/>
            <person name="Hall N."/>
            <person name="Watson M."/>
            <person name="Adriaenssens E.M."/>
            <person name="Foster-Nyarko E."/>
            <person name="Jarju S."/>
            <person name="Secka A."/>
            <person name="Antonio M."/>
            <person name="Oren A."/>
            <person name="Chaudhuri R.R."/>
            <person name="La Ragione R."/>
            <person name="Hildebrand F."/>
            <person name="Pallen M.J."/>
        </authorList>
    </citation>
    <scope>NUCLEOTIDE SEQUENCE</scope>
    <source>
        <strain evidence="2">CHK178-757</strain>
    </source>
</reference>
<evidence type="ECO:0000256" key="1">
    <source>
        <dbReference type="SAM" id="Coils"/>
    </source>
</evidence>
<gene>
    <name evidence="2" type="ORF">IAB46_05660</name>
</gene>
<protein>
    <submittedName>
        <fullName evidence="2">Uncharacterized protein</fullName>
    </submittedName>
</protein>
<organism evidence="2 3">
    <name type="scientific">Candidatus Scybalocola faecigallinarum</name>
    <dbReference type="NCBI Taxonomy" id="2840941"/>
    <lineage>
        <taxon>Bacteria</taxon>
        <taxon>Bacillati</taxon>
        <taxon>Bacillota</taxon>
        <taxon>Clostridia</taxon>
        <taxon>Lachnospirales</taxon>
        <taxon>Lachnospiraceae</taxon>
        <taxon>Lachnospiraceae incertae sedis</taxon>
        <taxon>Candidatus Scybalocola (ex Gilroy et al. 2021)</taxon>
    </lineage>
</organism>
<comment type="caution">
    <text evidence="2">The sequence shown here is derived from an EMBL/GenBank/DDBJ whole genome shotgun (WGS) entry which is preliminary data.</text>
</comment>
<feature type="coiled-coil region" evidence="1">
    <location>
        <begin position="284"/>
        <end position="318"/>
    </location>
</feature>
<evidence type="ECO:0000313" key="3">
    <source>
        <dbReference type="Proteomes" id="UP000823927"/>
    </source>
</evidence>